<keyword evidence="3" id="KW-1185">Reference proteome</keyword>
<name>A0ABV6SLC4_AZOPA</name>
<protein>
    <submittedName>
        <fullName evidence="2">IS200/IS605 family accessory protein TnpB-related protein</fullName>
    </submittedName>
</protein>
<accession>A0ABV6SLC4</accession>
<comment type="caution">
    <text evidence="2">The sequence shown here is derived from an EMBL/GenBank/DDBJ whole genome shotgun (WGS) entry which is preliminary data.</text>
</comment>
<reference evidence="2 3" key="1">
    <citation type="submission" date="2024-09" db="EMBL/GenBank/DDBJ databases">
        <authorList>
            <person name="Sun Q."/>
            <person name="Mori K."/>
        </authorList>
    </citation>
    <scope>NUCLEOTIDE SEQUENCE [LARGE SCALE GENOMIC DNA]</scope>
    <source>
        <strain evidence="2 3">NCAIM B.01794</strain>
    </source>
</reference>
<gene>
    <name evidence="2" type="ORF">ACFFGX_12455</name>
</gene>
<dbReference type="EMBL" id="JBHLSS010000076">
    <property type="protein sequence ID" value="MFC0710332.1"/>
    <property type="molecule type" value="Genomic_DNA"/>
</dbReference>
<organism evidence="2 3">
    <name type="scientific">Azorhizophilus paspali</name>
    <name type="common">Azotobacter paspali</name>
    <dbReference type="NCBI Taxonomy" id="69963"/>
    <lineage>
        <taxon>Bacteria</taxon>
        <taxon>Pseudomonadati</taxon>
        <taxon>Pseudomonadota</taxon>
        <taxon>Gammaproteobacteria</taxon>
        <taxon>Pseudomonadales</taxon>
        <taxon>Pseudomonadaceae</taxon>
        <taxon>Azorhizophilus</taxon>
    </lineage>
</organism>
<dbReference type="RefSeq" id="WP_376946265.1">
    <property type="nucleotide sequence ID" value="NZ_CP171449.1"/>
</dbReference>
<dbReference type="NCBIfam" id="TIGR01766">
    <property type="entry name" value="IS200/IS605 family accessory protein TnpB-like domain"/>
    <property type="match status" value="1"/>
</dbReference>
<evidence type="ECO:0000313" key="3">
    <source>
        <dbReference type="Proteomes" id="UP001589891"/>
    </source>
</evidence>
<sequence>MHMYRKVRHINERIAQIISRRLVAFALEYEADVIVLEHLKGWRLRAGVKRSSLRQRFHGWLHRRLAQLTEAKIAERGGRVECVYARGTSSWAFDGSGQLKRDPKRYELATFASGKRYNCDLNASYNIVAR</sequence>
<keyword evidence="1" id="KW-0238">DNA-binding</keyword>
<proteinExistence type="predicted"/>
<dbReference type="InterPro" id="IPR010095">
    <property type="entry name" value="Cas12f1-like_TNB"/>
</dbReference>
<dbReference type="Proteomes" id="UP001589891">
    <property type="component" value="Unassembled WGS sequence"/>
</dbReference>
<evidence type="ECO:0000256" key="1">
    <source>
        <dbReference type="ARBA" id="ARBA00023125"/>
    </source>
</evidence>
<evidence type="ECO:0000313" key="2">
    <source>
        <dbReference type="EMBL" id="MFC0710332.1"/>
    </source>
</evidence>